<name>A0A444VI03_9FLAO</name>
<dbReference type="NCBIfam" id="NF033859">
    <property type="entry name" value="SMEK_N"/>
    <property type="match status" value="1"/>
</dbReference>
<sequence length="359" mass="41368">MIREYPWNRKTTEINERSIGLQLISKFVKNCLIMLTRGHIIGKLIDDLAVLQSQIQLRCQIGLTDLNKFSEDFIKEVLNITFDIQLKNLNEGRSNEPGLDLGDLKSKMAFQVTSTAKSDKINDTLQRINEIQCDQYDEIGIFILGKKQNSYVAVKQDLMDKCNFQLDSIMDIADLGKHLVTLDYERLYSLHKLFEREFQIVLTEFEIPNNEGVYPTSLFDKLEIAPTTFCENAKDFFKMFPDGGYSLEDLEVSFKKLGQLPRVTRELLEIMISIGTDGPFDNYLVDYQELKRKLKIPEQELKEEIGILMRKGFAYDPEGPDPEISLKMDTVTTDIIYFAMERDCLGKILVSMDFTLLDG</sequence>
<keyword evidence="3" id="KW-1185">Reference proteome</keyword>
<protein>
    <recommendedName>
        <fullName evidence="1">SMEK domain-containing protein</fullName>
    </recommendedName>
</protein>
<dbReference type="Pfam" id="PF21941">
    <property type="entry name" value="SMEK_N"/>
    <property type="match status" value="1"/>
</dbReference>
<evidence type="ECO:0000259" key="1">
    <source>
        <dbReference type="Pfam" id="PF21941"/>
    </source>
</evidence>
<evidence type="ECO:0000313" key="2">
    <source>
        <dbReference type="EMBL" id="RYC50396.1"/>
    </source>
</evidence>
<reference evidence="2 3" key="1">
    <citation type="submission" date="2014-04" db="EMBL/GenBank/DDBJ databases">
        <title>Whole genome of Muricauda olearia.</title>
        <authorList>
            <person name="Zhang X.-H."/>
            <person name="Tang K."/>
        </authorList>
    </citation>
    <scope>NUCLEOTIDE SEQUENCE [LARGE SCALE GENOMIC DNA]</scope>
    <source>
        <strain evidence="2 3">Th120</strain>
    </source>
</reference>
<dbReference type="Proteomes" id="UP000290261">
    <property type="component" value="Unassembled WGS sequence"/>
</dbReference>
<comment type="caution">
    <text evidence="2">The sequence shown here is derived from an EMBL/GenBank/DDBJ whole genome shotgun (WGS) entry which is preliminary data.</text>
</comment>
<evidence type="ECO:0000313" key="3">
    <source>
        <dbReference type="Proteomes" id="UP000290261"/>
    </source>
</evidence>
<dbReference type="InterPro" id="IPR047740">
    <property type="entry name" value="SMEK_dom"/>
</dbReference>
<accession>A0A444VI03</accession>
<dbReference type="AlphaFoldDB" id="A0A444VI03"/>
<proteinExistence type="predicted"/>
<feature type="domain" description="SMEK" evidence="1">
    <location>
        <begin position="44"/>
        <end position="178"/>
    </location>
</feature>
<dbReference type="EMBL" id="JJMP01000010">
    <property type="protein sequence ID" value="RYC50396.1"/>
    <property type="molecule type" value="Genomic_DNA"/>
</dbReference>
<organism evidence="2 3">
    <name type="scientific">Flagellimonas olearia</name>
    <dbReference type="NCBI Taxonomy" id="552546"/>
    <lineage>
        <taxon>Bacteria</taxon>
        <taxon>Pseudomonadati</taxon>
        <taxon>Bacteroidota</taxon>
        <taxon>Flavobacteriia</taxon>
        <taxon>Flavobacteriales</taxon>
        <taxon>Flavobacteriaceae</taxon>
        <taxon>Flagellimonas</taxon>
    </lineage>
</organism>
<gene>
    <name evidence="2" type="ORF">DN53_05605</name>
</gene>